<evidence type="ECO:0000313" key="4">
    <source>
        <dbReference type="Proteomes" id="UP000662904"/>
    </source>
</evidence>
<dbReference type="RefSeq" id="WP_206709038.1">
    <property type="nucleotide sequence ID" value="NZ_CP059066.1"/>
</dbReference>
<sequence length="454" mass="50485">MKISLIKAFNPLGILLITIASIIIIGLVILLLITYSPSHLGVLNPGFTINEIYSFERIELEGEYISFSMDKGGFLVPGYRGGLVYSMVILGEGEFKLSTPDVVIENSFSALYLPLQPKDYQYLRENLILDTTYNASVIEMANKIFHENRKTFFFVEPFNQLRMFPPPSENLLGVIYSSDYGKIKYIEGKSVIFRPKEGKQVSFFNSQGTVSYPSPWIYNTMGLGILLMTSILIISCFVITLDVHNRSEAVTSFAVSSYKGLIPVFLLTAFSSVMPGMIELYGIQNINHILYPVIAFMAVFIRVRQGYPLRGMGFNLNYPLRSLLLGIILAALGFFMGSLGLPKGFYISNPKLLVLPILISFSKEIFYRGFIQTTLEDFTGPWPAILITSMVAGLTYLIPGLFSLGLEPAVMFNSLLTIPCTAAVSGYIFMKTRSLLGTVIFAALLEILPSIAVF</sequence>
<feature type="transmembrane region" description="Helical" evidence="1">
    <location>
        <begin position="382"/>
        <end position="404"/>
    </location>
</feature>
<feature type="transmembrane region" description="Helical" evidence="1">
    <location>
        <begin position="323"/>
        <end position="341"/>
    </location>
</feature>
<feature type="transmembrane region" description="Helical" evidence="1">
    <location>
        <begin position="216"/>
        <end position="241"/>
    </location>
</feature>
<accession>A0A8A0RKE2</accession>
<dbReference type="GO" id="GO:0080120">
    <property type="term" value="P:CAAX-box protein maturation"/>
    <property type="evidence" value="ECO:0007669"/>
    <property type="project" value="UniProtKB-ARBA"/>
</dbReference>
<evidence type="ECO:0000256" key="1">
    <source>
        <dbReference type="SAM" id="Phobius"/>
    </source>
</evidence>
<keyword evidence="1" id="KW-0472">Membrane</keyword>
<dbReference type="Proteomes" id="UP000662904">
    <property type="component" value="Chromosome"/>
</dbReference>
<protein>
    <recommendedName>
        <fullName evidence="2">CAAX prenyl protease 2/Lysostaphin resistance protein A-like domain-containing protein</fullName>
    </recommendedName>
</protein>
<reference evidence="3" key="1">
    <citation type="submission" date="2020-07" db="EMBL/GenBank/DDBJ databases">
        <title>Koleobacter methoxysyntrophicus gen. nov., sp. nov., a novel anaerobic bacterium isolated from deep subsurface oil field and proposal of Koleobacterales ord. nov. in the phylum Firmicutes.</title>
        <authorList>
            <person name="Sakamoto S."/>
            <person name="Tamaki H."/>
        </authorList>
    </citation>
    <scope>NUCLEOTIDE SEQUENCE</scope>
    <source>
        <strain evidence="3">NRmbB1</strain>
    </source>
</reference>
<keyword evidence="4" id="KW-1185">Reference proteome</keyword>
<dbReference type="Pfam" id="PF02517">
    <property type="entry name" value="Rce1-like"/>
    <property type="match status" value="1"/>
</dbReference>
<feature type="transmembrane region" description="Helical" evidence="1">
    <location>
        <begin position="353"/>
        <end position="370"/>
    </location>
</feature>
<keyword evidence="1" id="KW-1133">Transmembrane helix</keyword>
<gene>
    <name evidence="3" type="ORF">H0A61_01180</name>
</gene>
<feature type="transmembrane region" description="Helical" evidence="1">
    <location>
        <begin position="435"/>
        <end position="453"/>
    </location>
</feature>
<feature type="transmembrane region" description="Helical" evidence="1">
    <location>
        <begin position="253"/>
        <end position="274"/>
    </location>
</feature>
<organism evidence="3 4">
    <name type="scientific">Koleobacter methoxysyntrophicus</name>
    <dbReference type="NCBI Taxonomy" id="2751313"/>
    <lineage>
        <taxon>Bacteria</taxon>
        <taxon>Bacillati</taxon>
        <taxon>Bacillota</taxon>
        <taxon>Clostridia</taxon>
        <taxon>Koleobacterales</taxon>
        <taxon>Koleobacteraceae</taxon>
        <taxon>Koleobacter</taxon>
    </lineage>
</organism>
<dbReference type="EMBL" id="CP059066">
    <property type="protein sequence ID" value="QSQ08835.1"/>
    <property type="molecule type" value="Genomic_DNA"/>
</dbReference>
<feature type="domain" description="CAAX prenyl protease 2/Lysostaphin resistance protein A-like" evidence="2">
    <location>
        <begin position="352"/>
        <end position="444"/>
    </location>
</feature>
<feature type="transmembrane region" description="Helical" evidence="1">
    <location>
        <begin position="12"/>
        <end position="35"/>
    </location>
</feature>
<dbReference type="InterPro" id="IPR003675">
    <property type="entry name" value="Rce1/LyrA-like_dom"/>
</dbReference>
<name>A0A8A0RKE2_9FIRM</name>
<evidence type="ECO:0000259" key="2">
    <source>
        <dbReference type="Pfam" id="PF02517"/>
    </source>
</evidence>
<dbReference type="GO" id="GO:0004175">
    <property type="term" value="F:endopeptidase activity"/>
    <property type="evidence" value="ECO:0007669"/>
    <property type="project" value="UniProtKB-ARBA"/>
</dbReference>
<feature type="transmembrane region" description="Helical" evidence="1">
    <location>
        <begin position="286"/>
        <end position="303"/>
    </location>
</feature>
<keyword evidence="1" id="KW-0812">Transmembrane</keyword>
<dbReference type="KEGG" id="kme:H0A61_01180"/>
<dbReference type="AlphaFoldDB" id="A0A8A0RKE2"/>
<feature type="transmembrane region" description="Helical" evidence="1">
    <location>
        <begin position="410"/>
        <end position="428"/>
    </location>
</feature>
<evidence type="ECO:0000313" key="3">
    <source>
        <dbReference type="EMBL" id="QSQ08835.1"/>
    </source>
</evidence>
<proteinExistence type="predicted"/>